<dbReference type="GO" id="GO:0005886">
    <property type="term" value="C:plasma membrane"/>
    <property type="evidence" value="ECO:0007669"/>
    <property type="project" value="TreeGrafter"/>
</dbReference>
<dbReference type="RefSeq" id="WP_208254806.1">
    <property type="nucleotide sequence ID" value="NZ_JAGEOJ010000003.1"/>
</dbReference>
<dbReference type="InterPro" id="IPR050091">
    <property type="entry name" value="PKS_NRPS_Biosynth_Enz"/>
</dbReference>
<dbReference type="SUPFAM" id="SSF52151">
    <property type="entry name" value="FabD/lysophospholipase-like"/>
    <property type="match status" value="1"/>
</dbReference>
<dbReference type="CDD" id="cd00833">
    <property type="entry name" value="PKS"/>
    <property type="match status" value="1"/>
</dbReference>
<reference evidence="5" key="1">
    <citation type="submission" date="2021-03" db="EMBL/GenBank/DDBJ databases">
        <authorList>
            <person name="Kanchanasin P."/>
            <person name="Saeng-In P."/>
            <person name="Phongsopitanun W."/>
            <person name="Yuki M."/>
            <person name="Kudo T."/>
            <person name="Ohkuma M."/>
            <person name="Tanasupawat S."/>
        </authorList>
    </citation>
    <scope>NUCLEOTIDE SEQUENCE</scope>
    <source>
        <strain evidence="5">GKU 128</strain>
    </source>
</reference>
<dbReference type="InterPro" id="IPR016039">
    <property type="entry name" value="Thiolase-like"/>
</dbReference>
<dbReference type="AlphaFoldDB" id="A0A939PEU0"/>
<evidence type="ECO:0000313" key="6">
    <source>
        <dbReference type="Proteomes" id="UP000669179"/>
    </source>
</evidence>
<dbReference type="GO" id="GO:0004315">
    <property type="term" value="F:3-oxoacyl-[acyl-carrier-protein] synthase activity"/>
    <property type="evidence" value="ECO:0007669"/>
    <property type="project" value="InterPro"/>
</dbReference>
<dbReference type="InterPro" id="IPR014043">
    <property type="entry name" value="Acyl_transferase_dom"/>
</dbReference>
<dbReference type="GO" id="GO:0071770">
    <property type="term" value="P:DIM/DIP cell wall layer assembly"/>
    <property type="evidence" value="ECO:0007669"/>
    <property type="project" value="TreeGrafter"/>
</dbReference>
<dbReference type="PANTHER" id="PTHR43775">
    <property type="entry name" value="FATTY ACID SYNTHASE"/>
    <property type="match status" value="1"/>
</dbReference>
<evidence type="ECO:0000256" key="2">
    <source>
        <dbReference type="ARBA" id="ARBA00022553"/>
    </source>
</evidence>
<keyword evidence="3" id="KW-0808">Transferase</keyword>
<dbReference type="Proteomes" id="UP000669179">
    <property type="component" value="Unassembled WGS sequence"/>
</dbReference>
<dbReference type="GO" id="GO:0006633">
    <property type="term" value="P:fatty acid biosynthetic process"/>
    <property type="evidence" value="ECO:0007669"/>
    <property type="project" value="InterPro"/>
</dbReference>
<dbReference type="EMBL" id="JAGEOJ010000003">
    <property type="protein sequence ID" value="MBO2447211.1"/>
    <property type="molecule type" value="Genomic_DNA"/>
</dbReference>
<keyword evidence="1" id="KW-0596">Phosphopantetheine</keyword>
<dbReference type="Pfam" id="PF02801">
    <property type="entry name" value="Ketoacyl-synt_C"/>
    <property type="match status" value="1"/>
</dbReference>
<dbReference type="SMART" id="SM00825">
    <property type="entry name" value="PKS_KS"/>
    <property type="match status" value="1"/>
</dbReference>
<dbReference type="PROSITE" id="PS52004">
    <property type="entry name" value="KS3_2"/>
    <property type="match status" value="1"/>
</dbReference>
<dbReference type="InterPro" id="IPR018201">
    <property type="entry name" value="Ketoacyl_synth_AS"/>
</dbReference>
<dbReference type="PROSITE" id="PS00606">
    <property type="entry name" value="KS3_1"/>
    <property type="match status" value="1"/>
</dbReference>
<dbReference type="Pfam" id="PF00698">
    <property type="entry name" value="Acyl_transf_1"/>
    <property type="match status" value="1"/>
</dbReference>
<dbReference type="GO" id="GO:0004312">
    <property type="term" value="F:fatty acid synthase activity"/>
    <property type="evidence" value="ECO:0007669"/>
    <property type="project" value="TreeGrafter"/>
</dbReference>
<proteinExistence type="predicted"/>
<keyword evidence="2" id="KW-0597">Phosphoprotein</keyword>
<dbReference type="PANTHER" id="PTHR43775:SF37">
    <property type="entry name" value="SI:DKEY-61P9.11"/>
    <property type="match status" value="1"/>
</dbReference>
<feature type="domain" description="Ketosynthase family 3 (KS3)" evidence="4">
    <location>
        <begin position="1"/>
        <end position="420"/>
    </location>
</feature>
<sequence length="743" mass="77278">MTDIAIVGMDCRFPAAPDPAALWDLLMRGEESVTEIPRSRWDADAYYDPEGGPGRSNTRHAGFIEDADAFDHEFFEFSEAEAAASDPQVRLLLQTAWRALEDATLDPRAQAGSRTGVYMGVMWSHWASLMVNHVDAVTAHSGAGSGHTMAANRISHFLDLTGPSMAIDTACSSSLVAVEQACAALRSGQCDQALAGGVNVFVTPASNVHNTQAKVSAPDGRSKPFSAHADGFGSAEGVGVLVLRRLGDALEAGLPVYAVIKGGSINHGGRSSTVTAPNPAAHQAVMGEAYERSGVTAADVAFVEAHGTGTPLGDRLEVRALGRVHGVPRDEPCALGSIKGNIGHAEGAAGIAGLIKVALALHHRVLPASRYAADESPRLRLAKNGLRLAVEPLPLHAGTVNGAVSAFGWGGTNAHLVLATAPEAAPAREGGVGDGGGVLTVSAPDAAGLRRAVSLLAADVAARSDVPLDELAWSSNQVKASGPARFALAVRDRDVALAELEKAADAVNAADAADAADAPQPERLAVGWLFPGADAWSPGMSRELHSRSPLYRRALAETDHALQPHLGWSVRDALFVAGSEETAGPVVFAVAHALGRTLADLGVVPDWTAGHGVGQYAAAVLAGELDLTDAARLVAATPDASGRADAEIEKGLDGGPTHLVEIAGALAAPLAAPHRSSRLLPPGADGDELLRLVADLYQAGLDPTWDQLYEPDRQVRHRLSPYTFATTGRFWWPPLPPTEEIAR</sequence>
<dbReference type="InterPro" id="IPR014031">
    <property type="entry name" value="Ketoacyl_synth_C"/>
</dbReference>
<dbReference type="InterPro" id="IPR014030">
    <property type="entry name" value="Ketoacyl_synth_N"/>
</dbReference>
<dbReference type="InterPro" id="IPR016035">
    <property type="entry name" value="Acyl_Trfase/lysoPLipase"/>
</dbReference>
<dbReference type="InterPro" id="IPR020841">
    <property type="entry name" value="PKS_Beta-ketoAc_synthase_dom"/>
</dbReference>
<dbReference type="SMART" id="SM00827">
    <property type="entry name" value="PKS_AT"/>
    <property type="match status" value="1"/>
</dbReference>
<evidence type="ECO:0000256" key="1">
    <source>
        <dbReference type="ARBA" id="ARBA00022450"/>
    </source>
</evidence>
<gene>
    <name evidence="5" type="ORF">J4573_08955</name>
</gene>
<dbReference type="Pfam" id="PF00109">
    <property type="entry name" value="ketoacyl-synt"/>
    <property type="match status" value="1"/>
</dbReference>
<accession>A0A939PEU0</accession>
<evidence type="ECO:0000256" key="3">
    <source>
        <dbReference type="ARBA" id="ARBA00022679"/>
    </source>
</evidence>
<dbReference type="Gene3D" id="3.40.47.10">
    <property type="match status" value="1"/>
</dbReference>
<dbReference type="Gene3D" id="3.40.366.10">
    <property type="entry name" value="Malonyl-Coenzyme A Acyl Carrier Protein, domain 2"/>
    <property type="match status" value="1"/>
</dbReference>
<evidence type="ECO:0000259" key="4">
    <source>
        <dbReference type="PROSITE" id="PS52004"/>
    </source>
</evidence>
<keyword evidence="6" id="KW-1185">Reference proteome</keyword>
<dbReference type="GO" id="GO:0005737">
    <property type="term" value="C:cytoplasm"/>
    <property type="evidence" value="ECO:0007669"/>
    <property type="project" value="TreeGrafter"/>
</dbReference>
<comment type="caution">
    <text evidence="5">The sequence shown here is derived from an EMBL/GenBank/DDBJ whole genome shotgun (WGS) entry which is preliminary data.</text>
</comment>
<keyword evidence="5" id="KW-0012">Acyltransferase</keyword>
<dbReference type="SUPFAM" id="SSF53901">
    <property type="entry name" value="Thiolase-like"/>
    <property type="match status" value="1"/>
</dbReference>
<dbReference type="Gene3D" id="1.10.1240.100">
    <property type="match status" value="1"/>
</dbReference>
<evidence type="ECO:0000313" key="5">
    <source>
        <dbReference type="EMBL" id="MBO2447211.1"/>
    </source>
</evidence>
<protein>
    <submittedName>
        <fullName evidence="5">Acyltransferase domain-containing protein</fullName>
    </submittedName>
</protein>
<organism evidence="5 6">
    <name type="scientific">Actinomadura barringtoniae</name>
    <dbReference type="NCBI Taxonomy" id="1427535"/>
    <lineage>
        <taxon>Bacteria</taxon>
        <taxon>Bacillati</taxon>
        <taxon>Actinomycetota</taxon>
        <taxon>Actinomycetes</taxon>
        <taxon>Streptosporangiales</taxon>
        <taxon>Thermomonosporaceae</taxon>
        <taxon>Actinomadura</taxon>
    </lineage>
</organism>
<name>A0A939PEU0_9ACTN</name>
<dbReference type="InterPro" id="IPR001227">
    <property type="entry name" value="Ac_transferase_dom_sf"/>
</dbReference>